<proteinExistence type="predicted"/>
<dbReference type="PROSITE" id="PS51206">
    <property type="entry name" value="SF3_HELICASE_1"/>
    <property type="match status" value="1"/>
</dbReference>
<dbReference type="HOGENOM" id="CLU_356762_0_0_11"/>
<dbReference type="NCBIfam" id="TIGR01613">
    <property type="entry name" value="primase_Cterm"/>
    <property type="match status" value="1"/>
</dbReference>
<dbReference type="InterPro" id="IPR051620">
    <property type="entry name" value="ORF904-like_C"/>
</dbReference>
<gene>
    <name evidence="6" type="ORF">HMPREF1091_00929</name>
</gene>
<dbReference type="RefSeq" id="WP_002563704.1">
    <property type="nucleotide sequence ID" value="NZ_KB822533.1"/>
</dbReference>
<evidence type="ECO:0000256" key="1">
    <source>
        <dbReference type="ARBA" id="ARBA00022741"/>
    </source>
</evidence>
<keyword evidence="1" id="KW-0547">Nucleotide-binding</keyword>
<dbReference type="AlphaFoldDB" id="N2BU05"/>
<dbReference type="Pfam" id="PF19263">
    <property type="entry name" value="DUF5906"/>
    <property type="match status" value="1"/>
</dbReference>
<dbReference type="Pfam" id="PF08706">
    <property type="entry name" value="D5_N"/>
    <property type="match status" value="1"/>
</dbReference>
<keyword evidence="3" id="KW-0347">Helicase</keyword>
<dbReference type="SMART" id="SM00942">
    <property type="entry name" value="PriCT_1"/>
    <property type="match status" value="1"/>
</dbReference>
<dbReference type="InterPro" id="IPR027417">
    <property type="entry name" value="P-loop_NTPase"/>
</dbReference>
<dbReference type="Pfam" id="PF03288">
    <property type="entry name" value="Pox_D5"/>
    <property type="match status" value="1"/>
</dbReference>
<evidence type="ECO:0000259" key="5">
    <source>
        <dbReference type="PROSITE" id="PS51206"/>
    </source>
</evidence>
<dbReference type="InterPro" id="IPR004968">
    <property type="entry name" value="DNA_primase/NTPase_C"/>
</dbReference>
<feature type="domain" description="SF3 helicase" evidence="5">
    <location>
        <begin position="465"/>
        <end position="624"/>
    </location>
</feature>
<evidence type="ECO:0000313" key="7">
    <source>
        <dbReference type="Proteomes" id="UP000012651"/>
    </source>
</evidence>
<dbReference type="Proteomes" id="UP000012651">
    <property type="component" value="Unassembled WGS sequence"/>
</dbReference>
<keyword evidence="2" id="KW-0378">Hydrolase</keyword>
<dbReference type="SMART" id="SM00885">
    <property type="entry name" value="D5_N"/>
    <property type="match status" value="1"/>
</dbReference>
<evidence type="ECO:0000256" key="4">
    <source>
        <dbReference type="ARBA" id="ARBA00022840"/>
    </source>
</evidence>
<dbReference type="InterPro" id="IPR014818">
    <property type="entry name" value="Phage/plasmid_primase_P4_C"/>
</dbReference>
<dbReference type="SUPFAM" id="SSF52540">
    <property type="entry name" value="P-loop containing nucleoside triphosphate hydrolases"/>
    <property type="match status" value="1"/>
</dbReference>
<protein>
    <submittedName>
        <fullName evidence="6">Phage/plasmid primase, P4 family domain-containing protein</fullName>
    </submittedName>
</protein>
<keyword evidence="7" id="KW-1185">Reference proteome</keyword>
<dbReference type="InterPro" id="IPR006500">
    <property type="entry name" value="Helicase_put_C_phage/plasmid"/>
</dbReference>
<dbReference type="GO" id="GO:0016787">
    <property type="term" value="F:hydrolase activity"/>
    <property type="evidence" value="ECO:0007669"/>
    <property type="project" value="UniProtKB-KW"/>
</dbReference>
<keyword evidence="4" id="KW-0067">ATP-binding</keyword>
<dbReference type="InterPro" id="IPR045455">
    <property type="entry name" value="NrS-1_pol-like_helicase"/>
</dbReference>
<dbReference type="PANTHER" id="PTHR35372">
    <property type="entry name" value="ATP BINDING PROTEIN-RELATED"/>
    <property type="match status" value="1"/>
</dbReference>
<comment type="caution">
    <text evidence="6">The sequence shown here is derived from an EMBL/GenBank/DDBJ whole genome shotgun (WGS) entry which is preliminary data.</text>
</comment>
<organism evidence="6 7">
    <name type="scientific">Atopobium minutum 10063974</name>
    <dbReference type="NCBI Taxonomy" id="997872"/>
    <lineage>
        <taxon>Bacteria</taxon>
        <taxon>Bacillati</taxon>
        <taxon>Actinomycetota</taxon>
        <taxon>Coriobacteriia</taxon>
        <taxon>Coriobacteriales</taxon>
        <taxon>Atopobiaceae</taxon>
        <taxon>Atopobium</taxon>
    </lineage>
</organism>
<dbReference type="Pfam" id="PF08708">
    <property type="entry name" value="PriCT_1"/>
    <property type="match status" value="1"/>
</dbReference>
<reference evidence="6 7" key="1">
    <citation type="submission" date="2013-03" db="EMBL/GenBank/DDBJ databases">
        <title>The Genome Sequence of Atopobium minutum 10063974.</title>
        <authorList>
            <consortium name="The Broad Institute Genome Sequencing Platform"/>
            <person name="Earl A."/>
            <person name="Ward D."/>
            <person name="Feldgarden M."/>
            <person name="Gevers D."/>
            <person name="Lambert T."/>
            <person name="Marvaud J.-C."/>
            <person name="Courvalin P."/>
            <person name="Walker B."/>
            <person name="Young S.K."/>
            <person name="Zeng Q."/>
            <person name="Gargeya S."/>
            <person name="Fitzgerald M."/>
            <person name="Haas B."/>
            <person name="Abouelleil A."/>
            <person name="Alvarado L."/>
            <person name="Arachchi H.M."/>
            <person name="Berlin A.M."/>
            <person name="Chapman S.B."/>
            <person name="Dewar J."/>
            <person name="Goldberg J."/>
            <person name="Griggs A."/>
            <person name="Gujja S."/>
            <person name="Hansen M."/>
            <person name="Howarth C."/>
            <person name="Imamovic A."/>
            <person name="Larimer J."/>
            <person name="McCowan C."/>
            <person name="Murphy C."/>
            <person name="Neiman D."/>
            <person name="Pearson M."/>
            <person name="Priest M."/>
            <person name="Roberts A."/>
            <person name="Saif S."/>
            <person name="Shea T."/>
            <person name="Sisk P."/>
            <person name="Sykes S."/>
            <person name="Wortman J."/>
            <person name="Nusbaum C."/>
            <person name="Birren B."/>
        </authorList>
    </citation>
    <scope>NUCLEOTIDE SEQUENCE [LARGE SCALE GENOMIC DNA]</scope>
    <source>
        <strain evidence="6 7">10063974</strain>
    </source>
</reference>
<dbReference type="GO" id="GO:0004386">
    <property type="term" value="F:helicase activity"/>
    <property type="evidence" value="ECO:0007669"/>
    <property type="project" value="UniProtKB-KW"/>
</dbReference>
<sequence length="748" mass="83815">MKMTVYTADVIGVPSNCSYPHKVTVTDEGSLKAAVSKDYVCAAYKSDYRSNDNFLYADCLPVECDNDHSENPSDWIASSDIESAFPGVSFAIHFSRHNMISKAGKAARPKFHVLFPIEEVTDAKVYAELKQQISLLFPYFDTKALDAARFFFGTKDPDVEIHESKMTLTEYLDGEDFDKNMAQFGTIPEGSRNATLSRFAGRVLKRYGITDRSKAIFLEEADKCDPPLEKAELRSIWHSACRFFHKVQKEPGYVAPEDYKSGALKPPDYSDIGQAKALVSQYGNELKFTPATDYLRYDGTSWVESKQKAVGAMEEFLDLQLEDAKDSVGKARKALLDSGVDEEDIRSGGKTLEKKIEADQTKAYLAHLAAVSYFNFVMKRRDMKYVTSALQAAKPMLEVAYEDLDKDPLLLNCPDGTYDLAKGTRGRRDHNPSDLITKVTSVSPGEEGKKLWLDCVNRTFSGDTELIDYVQMIAGLSAIGQVELEALIISYGEGSNGKSTFWNTVAEVLGSYSGTISADTLTANVRRNVKPELAEAKGKRLLIAAELEEGMRLSTSVVKQLCSTDKIKAEKKYKDPADFTPSHTLVLYTNHLPKVGAMDTGIWRRLIVIPFTATIDAKSDIKNYSKFLIDHAASYVLTWIMEGAKKAIAADFKFPMPDCVKEAIKRYRSDNDWLTHFLDECCEIDAHAHAPSGETYEAYRDFCERTGEFRRTNNEFTAALEQRGFEKVKNREGRFILGFKLLVNDFLD</sequence>
<evidence type="ECO:0000313" key="6">
    <source>
        <dbReference type="EMBL" id="EMZ41955.1"/>
    </source>
</evidence>
<name>N2BU05_9ACTN</name>
<dbReference type="InterPro" id="IPR014015">
    <property type="entry name" value="Helicase_SF3_DNA-vir"/>
</dbReference>
<dbReference type="PANTHER" id="PTHR35372:SF2">
    <property type="entry name" value="SF3 HELICASE DOMAIN-CONTAINING PROTEIN"/>
    <property type="match status" value="1"/>
</dbReference>
<accession>N2BU05</accession>
<evidence type="ECO:0000256" key="2">
    <source>
        <dbReference type="ARBA" id="ARBA00022801"/>
    </source>
</evidence>
<dbReference type="GO" id="GO:0005524">
    <property type="term" value="F:ATP binding"/>
    <property type="evidence" value="ECO:0007669"/>
    <property type="project" value="UniProtKB-KW"/>
</dbReference>
<dbReference type="OrthoDB" id="9763644at2"/>
<dbReference type="Gene3D" id="3.40.50.300">
    <property type="entry name" value="P-loop containing nucleotide triphosphate hydrolases"/>
    <property type="match status" value="1"/>
</dbReference>
<dbReference type="InterPro" id="IPR014820">
    <property type="entry name" value="PriCT_1"/>
</dbReference>
<dbReference type="EMBL" id="AGXC01000002">
    <property type="protein sequence ID" value="EMZ41955.1"/>
    <property type="molecule type" value="Genomic_DNA"/>
</dbReference>
<dbReference type="PATRIC" id="fig|997872.3.peg.930"/>
<evidence type="ECO:0000256" key="3">
    <source>
        <dbReference type="ARBA" id="ARBA00022806"/>
    </source>
</evidence>